<keyword evidence="2 5" id="KW-0812">Transmembrane</keyword>
<dbReference type="AlphaFoldDB" id="A0AAE1J916"/>
<dbReference type="GO" id="GO:0016746">
    <property type="term" value="F:acyltransferase activity"/>
    <property type="evidence" value="ECO:0007669"/>
    <property type="project" value="TreeGrafter"/>
</dbReference>
<dbReference type="GO" id="GO:0019432">
    <property type="term" value="P:triglyceride biosynthetic process"/>
    <property type="evidence" value="ECO:0007669"/>
    <property type="project" value="UniProtKB-ARBA"/>
</dbReference>
<comment type="subcellular location">
    <subcellularLocation>
        <location evidence="1">Membrane</location>
        <topology evidence="1">Multi-pass membrane protein</topology>
    </subcellularLocation>
</comment>
<feature type="transmembrane region" description="Helical" evidence="5">
    <location>
        <begin position="307"/>
        <end position="329"/>
    </location>
</feature>
<dbReference type="PANTHER" id="PTHR13285">
    <property type="entry name" value="ACYLTRANSFERASE"/>
    <property type="match status" value="1"/>
</dbReference>
<feature type="transmembrane region" description="Helical" evidence="5">
    <location>
        <begin position="273"/>
        <end position="295"/>
    </location>
</feature>
<reference evidence="6" key="1">
    <citation type="submission" date="2023-10" db="EMBL/GenBank/DDBJ databases">
        <title>Chromosome-level genome of the transformable northern wattle, Acacia crassicarpa.</title>
        <authorList>
            <person name="Massaro I."/>
            <person name="Sinha N.R."/>
            <person name="Poethig S."/>
            <person name="Leichty A.R."/>
        </authorList>
    </citation>
    <scope>NUCLEOTIDE SEQUENCE</scope>
    <source>
        <strain evidence="6">Acra3RX</strain>
        <tissue evidence="6">Leaf</tissue>
    </source>
</reference>
<feature type="transmembrane region" description="Helical" evidence="5">
    <location>
        <begin position="524"/>
        <end position="543"/>
    </location>
</feature>
<feature type="transmembrane region" description="Helical" evidence="5">
    <location>
        <begin position="349"/>
        <end position="369"/>
    </location>
</feature>
<keyword evidence="7" id="KW-1185">Reference proteome</keyword>
<sequence>MRELEQMGTSAMNKEKLNDGKCNKRSMIEQWKQREFFLLIAYAFVFYVIIIRRSLQLSNDYYKRIYGLRPGWLTLHPLNDVSDAQWRNFRGNIPVLTVVFGIFTLLAKLMRLFFSLKARGMSTVWLLFSLIYLSYLHGACIIFVLSIATVNFLLVKIFAQKKYFTLIVWSYNLFFLLCNRVYEGYSFSTFGKQLAFLDNYRGTFRWHICFNFVVLRMISFGLDYHWLNQESRIDQEKHCQRCHICKSGKPCYQILQERSLQSDKFRYTTYLCYLLYAPLYIAGPIVSFNAFASQLDAPQSSNLNRNVICYGFRWVLSLLLMELMTHLFYYNAFAISGLWKHLSPMDVFIIGYGVLNFMWLKFLLIWRYFRFWSLINGIEVPENMPKCINNCHSLEGFWKNWHASFNKWLVRYMYIPLGGSQKKLLNVWVIFTFVAIWHDLEWKLLSWAWLTCLFFIPELVLKSAAKAFQAESGFGQYLFRELSAVAGAVTITCLMVANLVGFVIGPGGINWLLSSFIQKEGLPVLGGLLLSFYVGTKLMFHIAEAKQRSP</sequence>
<organism evidence="6 7">
    <name type="scientific">Acacia crassicarpa</name>
    <name type="common">northern wattle</name>
    <dbReference type="NCBI Taxonomy" id="499986"/>
    <lineage>
        <taxon>Eukaryota</taxon>
        <taxon>Viridiplantae</taxon>
        <taxon>Streptophyta</taxon>
        <taxon>Embryophyta</taxon>
        <taxon>Tracheophyta</taxon>
        <taxon>Spermatophyta</taxon>
        <taxon>Magnoliopsida</taxon>
        <taxon>eudicotyledons</taxon>
        <taxon>Gunneridae</taxon>
        <taxon>Pentapetalae</taxon>
        <taxon>rosids</taxon>
        <taxon>fabids</taxon>
        <taxon>Fabales</taxon>
        <taxon>Fabaceae</taxon>
        <taxon>Caesalpinioideae</taxon>
        <taxon>mimosoid clade</taxon>
        <taxon>Acacieae</taxon>
        <taxon>Acacia</taxon>
    </lineage>
</organism>
<evidence type="ECO:0000313" key="6">
    <source>
        <dbReference type="EMBL" id="KAK4263819.1"/>
    </source>
</evidence>
<dbReference type="PANTHER" id="PTHR13285:SF18">
    <property type="entry name" value="PROTEIN-CYSTEINE N-PALMITOYLTRANSFERASE RASP"/>
    <property type="match status" value="1"/>
</dbReference>
<protein>
    <recommendedName>
        <fullName evidence="8">Membrane-bound O-acyltransferase C24H6.01c</fullName>
    </recommendedName>
</protein>
<dbReference type="InterPro" id="IPR004299">
    <property type="entry name" value="MBOAT_fam"/>
</dbReference>
<accession>A0AAE1J916</accession>
<feature type="transmembrane region" description="Helical" evidence="5">
    <location>
        <begin position="36"/>
        <end position="55"/>
    </location>
</feature>
<dbReference type="Proteomes" id="UP001293593">
    <property type="component" value="Unassembled WGS sequence"/>
</dbReference>
<gene>
    <name evidence="6" type="ORF">QN277_029185</name>
</gene>
<keyword evidence="4 5" id="KW-0472">Membrane</keyword>
<evidence type="ECO:0000256" key="2">
    <source>
        <dbReference type="ARBA" id="ARBA00022692"/>
    </source>
</evidence>
<dbReference type="Pfam" id="PF03062">
    <property type="entry name" value="MBOAT"/>
    <property type="match status" value="1"/>
</dbReference>
<feature type="transmembrane region" description="Helical" evidence="5">
    <location>
        <begin position="482"/>
        <end position="504"/>
    </location>
</feature>
<feature type="transmembrane region" description="Helical" evidence="5">
    <location>
        <begin position="163"/>
        <end position="182"/>
    </location>
</feature>
<name>A0AAE1J916_9FABA</name>
<feature type="transmembrane region" description="Helical" evidence="5">
    <location>
        <begin position="126"/>
        <end position="157"/>
    </location>
</feature>
<comment type="caution">
    <text evidence="6">The sequence shown here is derived from an EMBL/GenBank/DDBJ whole genome shotgun (WGS) entry which is preliminary data.</text>
</comment>
<dbReference type="InterPro" id="IPR051085">
    <property type="entry name" value="MB_O-acyltransferase"/>
</dbReference>
<evidence type="ECO:0000256" key="3">
    <source>
        <dbReference type="ARBA" id="ARBA00022989"/>
    </source>
</evidence>
<keyword evidence="3 5" id="KW-1133">Transmembrane helix</keyword>
<evidence type="ECO:0000256" key="4">
    <source>
        <dbReference type="ARBA" id="ARBA00023136"/>
    </source>
</evidence>
<evidence type="ECO:0008006" key="8">
    <source>
        <dbReference type="Google" id="ProtNLM"/>
    </source>
</evidence>
<dbReference type="EMBL" id="JAWXYG010000009">
    <property type="protein sequence ID" value="KAK4263819.1"/>
    <property type="molecule type" value="Genomic_DNA"/>
</dbReference>
<evidence type="ECO:0000256" key="1">
    <source>
        <dbReference type="ARBA" id="ARBA00004141"/>
    </source>
</evidence>
<proteinExistence type="predicted"/>
<evidence type="ECO:0000313" key="7">
    <source>
        <dbReference type="Proteomes" id="UP001293593"/>
    </source>
</evidence>
<dbReference type="GO" id="GO:0005783">
    <property type="term" value="C:endoplasmic reticulum"/>
    <property type="evidence" value="ECO:0007669"/>
    <property type="project" value="TreeGrafter"/>
</dbReference>
<feature type="transmembrane region" description="Helical" evidence="5">
    <location>
        <begin position="93"/>
        <end position="114"/>
    </location>
</feature>
<dbReference type="GO" id="GO:0016020">
    <property type="term" value="C:membrane"/>
    <property type="evidence" value="ECO:0007669"/>
    <property type="project" value="UniProtKB-SubCell"/>
</dbReference>
<feature type="transmembrane region" description="Helical" evidence="5">
    <location>
        <begin position="444"/>
        <end position="461"/>
    </location>
</feature>
<evidence type="ECO:0000256" key="5">
    <source>
        <dbReference type="SAM" id="Phobius"/>
    </source>
</evidence>